<keyword evidence="1" id="KW-1133">Transmembrane helix</keyword>
<gene>
    <name evidence="2" type="ORF">SMUL_0037</name>
</gene>
<dbReference type="EMBL" id="CP007201">
    <property type="protein sequence ID" value="AHJ11325.1"/>
    <property type="molecule type" value="Genomic_DNA"/>
</dbReference>
<feature type="transmembrane region" description="Helical" evidence="1">
    <location>
        <begin position="12"/>
        <end position="31"/>
    </location>
</feature>
<evidence type="ECO:0000256" key="1">
    <source>
        <dbReference type="SAM" id="Phobius"/>
    </source>
</evidence>
<keyword evidence="1" id="KW-0812">Transmembrane</keyword>
<protein>
    <submittedName>
        <fullName evidence="2">Uncharacterized protein</fullName>
    </submittedName>
</protein>
<organism evidence="2 3">
    <name type="scientific">Sulfurospirillum multivorans (strain DM 12446 / JCM 15788 / NBRC 109480)</name>
    <dbReference type="NCBI Taxonomy" id="1150621"/>
    <lineage>
        <taxon>Bacteria</taxon>
        <taxon>Pseudomonadati</taxon>
        <taxon>Campylobacterota</taxon>
        <taxon>Epsilonproteobacteria</taxon>
        <taxon>Campylobacterales</taxon>
        <taxon>Sulfurospirillaceae</taxon>
        <taxon>Sulfurospirillum</taxon>
    </lineage>
</organism>
<proteinExistence type="predicted"/>
<evidence type="ECO:0000313" key="2">
    <source>
        <dbReference type="EMBL" id="AHJ11325.1"/>
    </source>
</evidence>
<dbReference type="RefSeq" id="WP_025343251.1">
    <property type="nucleotide sequence ID" value="NZ_CP007201.1"/>
</dbReference>
<reference evidence="2 3" key="1">
    <citation type="journal article" date="2014" name="Environ. Microbiol.">
        <title>Insights into organohalide respiration and the versatile catabolism of Sulfurospirillum multivorans gained from comparative genomics and physiological studies.</title>
        <authorList>
            <person name="Goris T."/>
            <person name="Schubert T."/>
            <person name="Gadkari J."/>
            <person name="Wubet T."/>
            <person name="Tarkka M."/>
            <person name="Buscot F."/>
            <person name="Adrian L."/>
            <person name="Diekert G."/>
        </authorList>
    </citation>
    <scope>NUCLEOTIDE SEQUENCE [LARGE SCALE GENOMIC DNA]</scope>
    <source>
        <strain evidence="3">DM 12446 / JCM 15788 / NBRC 109480</strain>
    </source>
</reference>
<dbReference type="Proteomes" id="UP000019322">
    <property type="component" value="Chromosome"/>
</dbReference>
<keyword evidence="1" id="KW-0472">Membrane</keyword>
<dbReference type="AlphaFoldDB" id="A0AA86DYE7"/>
<feature type="transmembrane region" description="Helical" evidence="1">
    <location>
        <begin position="43"/>
        <end position="63"/>
    </location>
</feature>
<name>A0AA86DYE7_SULMK</name>
<accession>A0AA86DYE7</accession>
<evidence type="ECO:0000313" key="3">
    <source>
        <dbReference type="Proteomes" id="UP000019322"/>
    </source>
</evidence>
<sequence>MKNIITFLKENTLYIDIILLVIFSITFFGTFKSFSDFFTRESIMSINVIMFFFIIGCMINEYLIDKYYIKKDQAQQTIDYFAEQKNIVESVVEEQKEQVVYEWELQREIPPQEPITRTNENPF</sequence>
<dbReference type="KEGG" id="smul:SMUL_0037"/>